<dbReference type="EMBL" id="CP093348">
    <property type="protein sequence ID" value="WOH03593.1"/>
    <property type="molecule type" value="Genomic_DNA"/>
</dbReference>
<accession>A0A164UZP8</accession>
<proteinExistence type="predicted"/>
<evidence type="ECO:0000313" key="3">
    <source>
        <dbReference type="Proteomes" id="UP000077755"/>
    </source>
</evidence>
<dbReference type="EMBL" id="LNRQ01000006">
    <property type="protein sequence ID" value="KZM89606.1"/>
    <property type="molecule type" value="Genomic_DNA"/>
</dbReference>
<gene>
    <name evidence="1" type="ORF">DCAR_023031</name>
    <name evidence="2" type="ORF">DCAR_0622992</name>
</gene>
<protein>
    <submittedName>
        <fullName evidence="1">Uncharacterized protein</fullName>
    </submittedName>
</protein>
<organism evidence="1">
    <name type="scientific">Daucus carota subsp. sativus</name>
    <name type="common">Carrot</name>
    <dbReference type="NCBI Taxonomy" id="79200"/>
    <lineage>
        <taxon>Eukaryota</taxon>
        <taxon>Viridiplantae</taxon>
        <taxon>Streptophyta</taxon>
        <taxon>Embryophyta</taxon>
        <taxon>Tracheophyta</taxon>
        <taxon>Spermatophyta</taxon>
        <taxon>Magnoliopsida</taxon>
        <taxon>eudicotyledons</taxon>
        <taxon>Gunneridae</taxon>
        <taxon>Pentapetalae</taxon>
        <taxon>asterids</taxon>
        <taxon>campanulids</taxon>
        <taxon>Apiales</taxon>
        <taxon>Apiaceae</taxon>
        <taxon>Apioideae</taxon>
        <taxon>Scandiceae</taxon>
        <taxon>Daucinae</taxon>
        <taxon>Daucus</taxon>
        <taxon>Daucus sect. Daucus</taxon>
    </lineage>
</organism>
<name>A0A164UZP8_DAUCS</name>
<evidence type="ECO:0000313" key="1">
    <source>
        <dbReference type="EMBL" id="KZM89606.1"/>
    </source>
</evidence>
<dbReference type="AlphaFoldDB" id="A0A164UZP8"/>
<evidence type="ECO:0000313" key="2">
    <source>
        <dbReference type="EMBL" id="WOH03593.1"/>
    </source>
</evidence>
<reference evidence="1" key="1">
    <citation type="journal article" date="2016" name="Nat. Genet.">
        <title>A high-quality carrot genome assembly provides new insights into carotenoid accumulation and asterid genome evolution.</title>
        <authorList>
            <person name="Iorizzo M."/>
            <person name="Ellison S."/>
            <person name="Senalik D."/>
            <person name="Zeng P."/>
            <person name="Satapoomin P."/>
            <person name="Huang J."/>
            <person name="Bowman M."/>
            <person name="Iovene M."/>
            <person name="Sanseverino W."/>
            <person name="Cavagnaro P."/>
            <person name="Yildiz M."/>
            <person name="Macko-Podgorni A."/>
            <person name="Moranska E."/>
            <person name="Grzebelus E."/>
            <person name="Grzebelus D."/>
            <person name="Ashrafi H."/>
            <person name="Zheng Z."/>
            <person name="Cheng S."/>
            <person name="Spooner D."/>
            <person name="Van Deynze A."/>
            <person name="Simon P."/>
        </authorList>
    </citation>
    <scope>NUCLEOTIDE SEQUENCE [LARGE SCALE GENOMIC DNA]</scope>
    <source>
        <tissue evidence="1">Leaf</tissue>
    </source>
</reference>
<keyword evidence="3" id="KW-1185">Reference proteome</keyword>
<dbReference type="Proteomes" id="UP000077755">
    <property type="component" value="Chromosome 6"/>
</dbReference>
<sequence>MGRATDHDLGQTQKEFVLEQKNLYDAREVELFNLKFRLDNIATEKKYVAAALTTPLPSSSMPTSSPLPKDQEVLALAIDISDIKKSSLF</sequence>
<reference evidence="2" key="2">
    <citation type="submission" date="2022-03" db="EMBL/GenBank/DDBJ databases">
        <title>Draft title - Genomic analysis of global carrot germplasm unveils the trajectory of domestication and the origin of high carotenoid orange carrot.</title>
        <authorList>
            <person name="Iorizzo M."/>
            <person name="Ellison S."/>
            <person name="Senalik D."/>
            <person name="Macko-Podgorni A."/>
            <person name="Grzebelus D."/>
            <person name="Bostan H."/>
            <person name="Rolling W."/>
            <person name="Curaba J."/>
            <person name="Simon P."/>
        </authorList>
    </citation>
    <scope>NUCLEOTIDE SEQUENCE</scope>
    <source>
        <tissue evidence="2">Leaf</tissue>
    </source>
</reference>
<dbReference type="Gramene" id="KZM89606">
    <property type="protein sequence ID" value="KZM89606"/>
    <property type="gene ID" value="DCAR_023031"/>
</dbReference>